<dbReference type="RefSeq" id="WP_068357082.1">
    <property type="nucleotide sequence ID" value="NZ_CP019337.1"/>
</dbReference>
<dbReference type="Pfam" id="PF23728">
    <property type="entry name" value="Tubby_C_like"/>
    <property type="match status" value="1"/>
</dbReference>
<evidence type="ECO:0000313" key="3">
    <source>
        <dbReference type="Proteomes" id="UP000092612"/>
    </source>
</evidence>
<keyword evidence="3" id="KW-1185">Reference proteome</keyword>
<organism evidence="2 3">
    <name type="scientific">Polaribacter reichenbachii</name>
    <dbReference type="NCBI Taxonomy" id="996801"/>
    <lineage>
        <taxon>Bacteria</taxon>
        <taxon>Pseudomonadati</taxon>
        <taxon>Bacteroidota</taxon>
        <taxon>Flavobacteriia</taxon>
        <taxon>Flavobacteriales</taxon>
        <taxon>Flavobacteriaceae</taxon>
    </lineage>
</organism>
<reference evidence="3" key="1">
    <citation type="submission" date="2016-02" db="EMBL/GenBank/DDBJ databases">
        <title>Paenibacillus sp. LPB0068, isolated from Crassostrea gigas.</title>
        <authorList>
            <person name="Shin S.-K."/>
            <person name="Yi H."/>
        </authorList>
    </citation>
    <scope>NUCLEOTIDE SEQUENCE [LARGE SCALE GENOMIC DNA]</scope>
    <source>
        <strain evidence="3">KCTC 23969</strain>
    </source>
</reference>
<evidence type="ECO:0000313" key="2">
    <source>
        <dbReference type="EMBL" id="OBY67265.1"/>
    </source>
</evidence>
<proteinExistence type="predicted"/>
<dbReference type="InterPro" id="IPR056944">
    <property type="entry name" value="Tubby_C-like"/>
</dbReference>
<dbReference type="STRING" id="996801.BW723_06795"/>
<dbReference type="EMBL" id="LSFL01000005">
    <property type="protein sequence ID" value="OBY67265.1"/>
    <property type="molecule type" value="Genomic_DNA"/>
</dbReference>
<dbReference type="AlphaFoldDB" id="A0A1B8U5Y0"/>
<accession>A0A1B8U5Y0</accession>
<dbReference type="Proteomes" id="UP000092612">
    <property type="component" value="Unassembled WGS sequence"/>
</dbReference>
<protein>
    <recommendedName>
        <fullName evidence="1">Tubby C-terminal domain-containing protein</fullName>
    </recommendedName>
</protein>
<gene>
    <name evidence="2" type="ORF">LPB301_02695</name>
</gene>
<name>A0A1B8U5Y0_9FLAO</name>
<dbReference type="KEGG" id="prn:BW723_06795"/>
<comment type="caution">
    <text evidence="2">The sequence shown here is derived from an EMBL/GenBank/DDBJ whole genome shotgun (WGS) entry which is preliminary data.</text>
</comment>
<dbReference type="OrthoDB" id="1203232at2"/>
<feature type="domain" description="Tubby C-terminal" evidence="1">
    <location>
        <begin position="37"/>
        <end position="147"/>
    </location>
</feature>
<sequence length="177" mass="21149">MQLHLYTIKHNNNTLSIYSSTEKQYSSSWFMDFGKFGCEVFNKEENIIYKITKQFQFWKWKMVYTIKNNDEIITKLISQNNRKTVYSISINQITYELDIHFKKKISIYKNEIKIAEFDASFSDSDYKDTIKLLLLDKKDLEICFLLYSCLKIGETEQNQKAILTSQKQLEVNKEPWS</sequence>
<evidence type="ECO:0000259" key="1">
    <source>
        <dbReference type="Pfam" id="PF23728"/>
    </source>
</evidence>